<sequence length="334" mass="36521">MASDRRKACVTGGSGYVASTLVKLLLERGFSVNTTVRNPDNEKKVLHLNELKRLGDLKVFRADLTDDASFDAPIDGCEFVFHVATPINFASTNPEKDVIEPAVQGVLNVLGACKRSKSVKRVVFTSSAAAVCGNNLHGTGLVMDENNWTDVDHLVSEKPPSWGYSVSKTLAEKAAWKFAKENGIDLVTVAPPYLAGSSIIPEVPGSLHIAMAPVTGNVFLINNLKNMQIKSGFIGLTHVEDACRAHIFVAEKGSASGRYNCCNVNTSLPKFAEFLKKRYPHYNISTEFSDVPYEAKTIMSSEKLIREGFAFKYSLEDICDQSINVLKEKGILQN</sequence>
<dbReference type="Proteomes" id="UP001057402">
    <property type="component" value="Chromosome 4"/>
</dbReference>
<protein>
    <submittedName>
        <fullName evidence="1">Uncharacterized protein</fullName>
    </submittedName>
</protein>
<name>A0ACB9R5A8_9MYRT</name>
<accession>A0ACB9R5A8</accession>
<proteinExistence type="predicted"/>
<dbReference type="EMBL" id="CM042883">
    <property type="protein sequence ID" value="KAI4374085.1"/>
    <property type="molecule type" value="Genomic_DNA"/>
</dbReference>
<gene>
    <name evidence="1" type="ORF">MLD38_012123</name>
</gene>
<reference evidence="2" key="1">
    <citation type="journal article" date="2023" name="Front. Plant Sci.">
        <title>Chromosomal-level genome assembly of Melastoma candidum provides insights into trichome evolution.</title>
        <authorList>
            <person name="Zhong Y."/>
            <person name="Wu W."/>
            <person name="Sun C."/>
            <person name="Zou P."/>
            <person name="Liu Y."/>
            <person name="Dai S."/>
            <person name="Zhou R."/>
        </authorList>
    </citation>
    <scope>NUCLEOTIDE SEQUENCE [LARGE SCALE GENOMIC DNA]</scope>
</reference>
<comment type="caution">
    <text evidence="1">The sequence shown here is derived from an EMBL/GenBank/DDBJ whole genome shotgun (WGS) entry which is preliminary data.</text>
</comment>
<organism evidence="1 2">
    <name type="scientific">Melastoma candidum</name>
    <dbReference type="NCBI Taxonomy" id="119954"/>
    <lineage>
        <taxon>Eukaryota</taxon>
        <taxon>Viridiplantae</taxon>
        <taxon>Streptophyta</taxon>
        <taxon>Embryophyta</taxon>
        <taxon>Tracheophyta</taxon>
        <taxon>Spermatophyta</taxon>
        <taxon>Magnoliopsida</taxon>
        <taxon>eudicotyledons</taxon>
        <taxon>Gunneridae</taxon>
        <taxon>Pentapetalae</taxon>
        <taxon>rosids</taxon>
        <taxon>malvids</taxon>
        <taxon>Myrtales</taxon>
        <taxon>Melastomataceae</taxon>
        <taxon>Melastomatoideae</taxon>
        <taxon>Melastomateae</taxon>
        <taxon>Melastoma</taxon>
    </lineage>
</organism>
<keyword evidence="2" id="KW-1185">Reference proteome</keyword>
<evidence type="ECO:0000313" key="1">
    <source>
        <dbReference type="EMBL" id="KAI4374085.1"/>
    </source>
</evidence>
<evidence type="ECO:0000313" key="2">
    <source>
        <dbReference type="Proteomes" id="UP001057402"/>
    </source>
</evidence>